<proteinExistence type="predicted"/>
<dbReference type="AlphaFoldDB" id="A0A5P8VU68"/>
<dbReference type="InterPro" id="IPR014710">
    <property type="entry name" value="RmlC-like_jellyroll"/>
</dbReference>
<gene>
    <name evidence="2" type="ORF">GXM_01471</name>
</gene>
<name>A0A5P8VU68_9NOSO</name>
<dbReference type="CDD" id="cd02230">
    <property type="entry name" value="cupin_HP0902-like"/>
    <property type="match status" value="1"/>
</dbReference>
<evidence type="ECO:0000259" key="1">
    <source>
        <dbReference type="Pfam" id="PF07883"/>
    </source>
</evidence>
<keyword evidence="3" id="KW-1185">Reference proteome</keyword>
<evidence type="ECO:0000313" key="2">
    <source>
        <dbReference type="EMBL" id="QFS43998.1"/>
    </source>
</evidence>
<dbReference type="EMBL" id="CP045226">
    <property type="protein sequence ID" value="QFS43998.1"/>
    <property type="molecule type" value="Genomic_DNA"/>
</dbReference>
<accession>A0A5P8VU68</accession>
<dbReference type="InterPro" id="IPR011051">
    <property type="entry name" value="RmlC_Cupin_sf"/>
</dbReference>
<sequence length="115" mass="12478">MTNSITTSPSFITQLREQIEYPSAGVLSKVLLKDNACQYTLFCLAANTDISEHTSTRNATINVIEGRGLLTLSGEDIALKAGVFVFMPANAPHALKTEENLTFLLTLSEKVTDSN</sequence>
<dbReference type="Pfam" id="PF07883">
    <property type="entry name" value="Cupin_2"/>
    <property type="match status" value="1"/>
</dbReference>
<dbReference type="SUPFAM" id="SSF51182">
    <property type="entry name" value="RmlC-like cupins"/>
    <property type="match status" value="1"/>
</dbReference>
<dbReference type="InterPro" id="IPR013096">
    <property type="entry name" value="Cupin_2"/>
</dbReference>
<organism evidence="2 3">
    <name type="scientific">Nostoc sphaeroides CCNUC1</name>
    <dbReference type="NCBI Taxonomy" id="2653204"/>
    <lineage>
        <taxon>Bacteria</taxon>
        <taxon>Bacillati</taxon>
        <taxon>Cyanobacteriota</taxon>
        <taxon>Cyanophyceae</taxon>
        <taxon>Nostocales</taxon>
        <taxon>Nostocaceae</taxon>
        <taxon>Nostoc</taxon>
    </lineage>
</organism>
<reference evidence="2 3" key="1">
    <citation type="submission" date="2019-10" db="EMBL/GenBank/DDBJ databases">
        <title>Genomic and transcriptomic insights into the perfect genentic adaptation of a filamentous nitrogen-fixing cyanobacterium to rice fields.</title>
        <authorList>
            <person name="Chen Z."/>
        </authorList>
    </citation>
    <scope>NUCLEOTIDE SEQUENCE [LARGE SCALE GENOMIC DNA]</scope>
    <source>
        <strain evidence="2">CCNUC1</strain>
    </source>
</reference>
<dbReference type="KEGG" id="nsh:GXM_01471"/>
<dbReference type="PANTHER" id="PTHR37694:SF1">
    <property type="entry name" value="SLR8022 PROTEIN"/>
    <property type="match status" value="1"/>
</dbReference>
<dbReference type="RefSeq" id="WP_152588457.1">
    <property type="nucleotide sequence ID" value="NZ_CP045226.1"/>
</dbReference>
<feature type="domain" description="Cupin type-2" evidence="1">
    <location>
        <begin position="41"/>
        <end position="101"/>
    </location>
</feature>
<protein>
    <submittedName>
        <fullName evidence="2">Cupin domain-containing protein</fullName>
    </submittedName>
</protein>
<dbReference type="Gene3D" id="2.60.120.10">
    <property type="entry name" value="Jelly Rolls"/>
    <property type="match status" value="1"/>
</dbReference>
<dbReference type="PANTHER" id="PTHR37694">
    <property type="entry name" value="SLR8022 PROTEIN"/>
    <property type="match status" value="1"/>
</dbReference>
<evidence type="ECO:0000313" key="3">
    <source>
        <dbReference type="Proteomes" id="UP000326678"/>
    </source>
</evidence>
<dbReference type="Proteomes" id="UP000326678">
    <property type="component" value="Chromosome Gxm1"/>
</dbReference>